<dbReference type="InterPro" id="IPR052160">
    <property type="entry name" value="Gypsy_RT_Integrase-like"/>
</dbReference>
<reference evidence="1" key="1">
    <citation type="journal article" date="2022" name="Int. J. Mol. Sci.">
        <title>Draft Genome of Tanacetum Coccineum: Genomic Comparison of Closely Related Tanacetum-Family Plants.</title>
        <authorList>
            <person name="Yamashiro T."/>
            <person name="Shiraishi A."/>
            <person name="Nakayama K."/>
            <person name="Satake H."/>
        </authorList>
    </citation>
    <scope>NUCLEOTIDE SEQUENCE</scope>
</reference>
<keyword evidence="1" id="KW-0695">RNA-directed DNA polymerase</keyword>
<organism evidence="1 2">
    <name type="scientific">Tanacetum coccineum</name>
    <dbReference type="NCBI Taxonomy" id="301880"/>
    <lineage>
        <taxon>Eukaryota</taxon>
        <taxon>Viridiplantae</taxon>
        <taxon>Streptophyta</taxon>
        <taxon>Embryophyta</taxon>
        <taxon>Tracheophyta</taxon>
        <taxon>Spermatophyta</taxon>
        <taxon>Magnoliopsida</taxon>
        <taxon>eudicotyledons</taxon>
        <taxon>Gunneridae</taxon>
        <taxon>Pentapetalae</taxon>
        <taxon>asterids</taxon>
        <taxon>campanulids</taxon>
        <taxon>Asterales</taxon>
        <taxon>Asteraceae</taxon>
        <taxon>Asteroideae</taxon>
        <taxon>Anthemideae</taxon>
        <taxon>Anthemidinae</taxon>
        <taxon>Tanacetum</taxon>
    </lineage>
</organism>
<gene>
    <name evidence="1" type="ORF">Tco_0705988</name>
</gene>
<comment type="caution">
    <text evidence="1">The sequence shown here is derived from an EMBL/GenBank/DDBJ whole genome shotgun (WGS) entry which is preliminary data.</text>
</comment>
<accession>A0ABQ4Y7M7</accession>
<name>A0ABQ4Y7M7_9ASTR</name>
<reference evidence="1" key="2">
    <citation type="submission" date="2022-01" db="EMBL/GenBank/DDBJ databases">
        <authorList>
            <person name="Yamashiro T."/>
            <person name="Shiraishi A."/>
            <person name="Satake H."/>
            <person name="Nakayama K."/>
        </authorList>
    </citation>
    <scope>NUCLEOTIDE SEQUENCE</scope>
</reference>
<keyword evidence="1" id="KW-0808">Transferase</keyword>
<keyword evidence="2" id="KW-1185">Reference proteome</keyword>
<dbReference type="InterPro" id="IPR012337">
    <property type="entry name" value="RNaseH-like_sf"/>
</dbReference>
<dbReference type="PANTHER" id="PTHR47266">
    <property type="entry name" value="ENDONUCLEASE-RELATED"/>
    <property type="match status" value="1"/>
</dbReference>
<evidence type="ECO:0000313" key="1">
    <source>
        <dbReference type="EMBL" id="GJS73147.1"/>
    </source>
</evidence>
<dbReference type="Proteomes" id="UP001151760">
    <property type="component" value="Unassembled WGS sequence"/>
</dbReference>
<dbReference type="GO" id="GO:0003964">
    <property type="term" value="F:RNA-directed DNA polymerase activity"/>
    <property type="evidence" value="ECO:0007669"/>
    <property type="project" value="UniProtKB-KW"/>
</dbReference>
<proteinExistence type="predicted"/>
<keyword evidence="1" id="KW-0548">Nucleotidyltransferase</keyword>
<dbReference type="InterPro" id="IPR036397">
    <property type="entry name" value="RNaseH_sf"/>
</dbReference>
<sequence>MTSIMAPWPFYQWGIDILGPLPQASERIKYVIMAIDYFTKWIKAKPLVKITEDSASCQSEKHKRSNLVEDKGKLGPKWEGPYRVAEAYQNGSYKLQTMEDKEVLSIMIIMIINMKLILLDL</sequence>
<dbReference type="SUPFAM" id="SSF53098">
    <property type="entry name" value="Ribonuclease H-like"/>
    <property type="match status" value="1"/>
</dbReference>
<evidence type="ECO:0000313" key="2">
    <source>
        <dbReference type="Proteomes" id="UP001151760"/>
    </source>
</evidence>
<dbReference type="Gene3D" id="3.30.420.10">
    <property type="entry name" value="Ribonuclease H-like superfamily/Ribonuclease H"/>
    <property type="match status" value="1"/>
</dbReference>
<dbReference type="EMBL" id="BQNB010010133">
    <property type="protein sequence ID" value="GJS73147.1"/>
    <property type="molecule type" value="Genomic_DNA"/>
</dbReference>
<protein>
    <submittedName>
        <fullName evidence="1">Reverse transcriptase domain-containing protein</fullName>
    </submittedName>
</protein>